<gene>
    <name evidence="4" type="ORF">R1flu_029043</name>
</gene>
<protein>
    <recommendedName>
        <fullName evidence="6">Homoserine O-acetyltransferase</fullName>
    </recommendedName>
</protein>
<dbReference type="AlphaFoldDB" id="A0ABD1XNH2"/>
<accession>A0ABD1XNH2</accession>
<proteinExistence type="inferred from homology"/>
<comment type="similarity">
    <text evidence="1">Belongs to the AB hydrolase superfamily. MetX family.</text>
</comment>
<sequence length="682" mass="76348">MKVAKRQSFFWTTMMASTPDESCSRGLETEAMASEDASAKDDVHRTAGLVMDPMASEDDIGGGICPQPEFVKNHDRVSRLDIENGRERVDGDMVSTPNESCSQGLAVDGMASEDDVHSQGLGMDHMGSDEDVGLGAEPHVLTEQKHKKPKLDNNTESAKVKDREEWSDGAIECLLDAYEEKYTKLDRGHLKGRDWEEVSSVVNRRCGAQKTAKGVMNCKYKMDTLKRRYKVEKDKKRSSGSMKSRWPWYARMEQLVEQGGDKMVAAEGSSAEEDDHLHPGSSDMQLLEAKQKGAQFLGFPSPSVKRPYRKRAIERGISRSLSKCVRYEGMVSNGKLDPRAMTQAERESYELFELGDFPLNEGATLRGAKLAYKTWGTLNEDCSNAIVYPTWFSGRHWENDWLIGPMMALDPSKYFIIVPNMLGNGLSTSPSNCAPPYNQARFPKITVEDNVRAQYKLVAEKFGIRKLKMVLGWSMGAGQAFQWAVSYPDMMERILPFCGSARTSPHNIVMLEGLKAALTADVAFQDGWYKELPAKGLRAAARVYAGWGFSQAFYWSEQWRDMGYTNLEDFLIGYWEGFFLDRKDPNNLLTMLWTWANGNVGLTSGFDGNLEKALASIKAKAIVVSAERDLYFPPQDEAYEVKFMPNAELRVIPGVWGHLAGAGINPSDTKYIDQAIRDLLAL</sequence>
<dbReference type="Proteomes" id="UP001605036">
    <property type="component" value="Unassembled WGS sequence"/>
</dbReference>
<dbReference type="InterPro" id="IPR000073">
    <property type="entry name" value="AB_hydrolase_1"/>
</dbReference>
<dbReference type="EMBL" id="JBHFFA010000008">
    <property type="protein sequence ID" value="KAL2610470.1"/>
    <property type="molecule type" value="Genomic_DNA"/>
</dbReference>
<dbReference type="InterPro" id="IPR008220">
    <property type="entry name" value="HAT_MetX-like"/>
</dbReference>
<feature type="domain" description="AB hydrolase-1" evidence="2">
    <location>
        <begin position="408"/>
        <end position="654"/>
    </location>
</feature>
<evidence type="ECO:0000259" key="3">
    <source>
        <dbReference type="Pfam" id="PF13837"/>
    </source>
</evidence>
<evidence type="ECO:0000313" key="5">
    <source>
        <dbReference type="Proteomes" id="UP001605036"/>
    </source>
</evidence>
<evidence type="ECO:0000256" key="1">
    <source>
        <dbReference type="ARBA" id="ARBA00006886"/>
    </source>
</evidence>
<evidence type="ECO:0000259" key="2">
    <source>
        <dbReference type="Pfam" id="PF00561"/>
    </source>
</evidence>
<name>A0ABD1XNH2_9MARC</name>
<reference evidence="4 5" key="1">
    <citation type="submission" date="2024-09" db="EMBL/GenBank/DDBJ databases">
        <title>Chromosome-scale assembly of Riccia fluitans.</title>
        <authorList>
            <person name="Paukszto L."/>
            <person name="Sawicki J."/>
            <person name="Karawczyk K."/>
            <person name="Piernik-Szablinska J."/>
            <person name="Szczecinska M."/>
            <person name="Mazdziarz M."/>
        </authorList>
    </citation>
    <scope>NUCLEOTIDE SEQUENCE [LARGE SCALE GENOMIC DNA]</scope>
    <source>
        <strain evidence="4">Rf_01</strain>
        <tissue evidence="4">Aerial parts of the thallus</tissue>
    </source>
</reference>
<dbReference type="Gene3D" id="1.10.10.60">
    <property type="entry name" value="Homeodomain-like"/>
    <property type="match status" value="1"/>
</dbReference>
<dbReference type="PANTHER" id="PTHR32268">
    <property type="entry name" value="HOMOSERINE O-ACETYLTRANSFERASE"/>
    <property type="match status" value="1"/>
</dbReference>
<dbReference type="NCBIfam" id="NF005757">
    <property type="entry name" value="PRK07581.1"/>
    <property type="match status" value="1"/>
</dbReference>
<feature type="domain" description="Myb/SANT-like DNA-binding" evidence="3">
    <location>
        <begin position="163"/>
        <end position="255"/>
    </location>
</feature>
<dbReference type="PANTHER" id="PTHR32268:SF15">
    <property type="entry name" value="HOMOSERINE ACETYLTRANSFERASE FAMILY PROTEIN (AFU_ORTHOLOGUE AFUA_1G15350)"/>
    <property type="match status" value="1"/>
</dbReference>
<dbReference type="Gene3D" id="3.40.50.1820">
    <property type="entry name" value="alpha/beta hydrolase"/>
    <property type="match status" value="1"/>
</dbReference>
<keyword evidence="5" id="KW-1185">Reference proteome</keyword>
<evidence type="ECO:0008006" key="6">
    <source>
        <dbReference type="Google" id="ProtNLM"/>
    </source>
</evidence>
<dbReference type="Pfam" id="PF13837">
    <property type="entry name" value="Myb_DNA-bind_4"/>
    <property type="match status" value="1"/>
</dbReference>
<dbReference type="Pfam" id="PF00561">
    <property type="entry name" value="Abhydrolase_1"/>
    <property type="match status" value="1"/>
</dbReference>
<evidence type="ECO:0000313" key="4">
    <source>
        <dbReference type="EMBL" id="KAL2610470.1"/>
    </source>
</evidence>
<dbReference type="InterPro" id="IPR044822">
    <property type="entry name" value="Myb_DNA-bind_4"/>
</dbReference>
<organism evidence="4 5">
    <name type="scientific">Riccia fluitans</name>
    <dbReference type="NCBI Taxonomy" id="41844"/>
    <lineage>
        <taxon>Eukaryota</taxon>
        <taxon>Viridiplantae</taxon>
        <taxon>Streptophyta</taxon>
        <taxon>Embryophyta</taxon>
        <taxon>Marchantiophyta</taxon>
        <taxon>Marchantiopsida</taxon>
        <taxon>Marchantiidae</taxon>
        <taxon>Marchantiales</taxon>
        <taxon>Ricciaceae</taxon>
        <taxon>Riccia</taxon>
    </lineage>
</organism>
<dbReference type="SUPFAM" id="SSF53474">
    <property type="entry name" value="alpha/beta-Hydrolases"/>
    <property type="match status" value="1"/>
</dbReference>
<comment type="caution">
    <text evidence="4">The sequence shown here is derived from an EMBL/GenBank/DDBJ whole genome shotgun (WGS) entry which is preliminary data.</text>
</comment>
<dbReference type="InterPro" id="IPR029058">
    <property type="entry name" value="AB_hydrolase_fold"/>
</dbReference>